<feature type="compositionally biased region" description="Low complexity" evidence="1">
    <location>
        <begin position="115"/>
        <end position="124"/>
    </location>
</feature>
<evidence type="ECO:0000256" key="1">
    <source>
        <dbReference type="SAM" id="MobiDB-lite"/>
    </source>
</evidence>
<gene>
    <name evidence="2" type="ORF">HYH02_000611</name>
</gene>
<sequence>MDLFETLGLGPRQPEENELYVALFADPPVTAAGHDDDPGAGRGDAQGAEAAAAAAGTQQSEADHLEALRARCAAWLLPHTAGYVWNKDPLVLRSSARQQPPWRRRGRGGGRGRGRAAQQQLGQQHQEEAEAEKEEEGCLWAVMRFGDAVDDEWWAVWLLLRMTRELQDLTVQVWDNDGQFLLIEAAYALPRWLKPETAEHRVWLRHGRLHLLPLPSAAAPDLPASPSRQQALDILRQGRYATAAPKVQRPIDERLAGYPAAARRRQQHTARCLLPGPLAAALRAEPQLVAELVEAFYYRDADDMRAAGRMHHLPPGLERAPALVRMTRCHYAQLAQQRFAPPRGMPSHLPPGAPADGPLARAADLGLKLTVAAEILCARHAAASSGGGGGGASGVGGAEAGAGAEGAGVGPGVLTEAAVAAAHPEAWRRFKGSLEARGYFDGNIPGSRRYKELLAAAMETFLAGRAEAEAAAAEEAEAQAEGGSGTSAVAAPAAPGGVGGVRGRDPRRRLAELVMWAAAHPEAAAALGAEAGGAATGPAM</sequence>
<accession>A0A836BCU6</accession>
<name>A0A836BCU6_9CHLO</name>
<dbReference type="GO" id="GO:0005634">
    <property type="term" value="C:nucleus"/>
    <property type="evidence" value="ECO:0007669"/>
    <property type="project" value="TreeGrafter"/>
</dbReference>
<dbReference type="InterPro" id="IPR010770">
    <property type="entry name" value="Ecd"/>
</dbReference>
<dbReference type="Pfam" id="PF07093">
    <property type="entry name" value="SGT1"/>
    <property type="match status" value="1"/>
</dbReference>
<comment type="caution">
    <text evidence="2">The sequence shown here is derived from an EMBL/GenBank/DDBJ whole genome shotgun (WGS) entry which is preliminary data.</text>
</comment>
<feature type="compositionally biased region" description="Low complexity" evidence="1">
    <location>
        <begin position="43"/>
        <end position="56"/>
    </location>
</feature>
<feature type="region of interest" description="Disordered" evidence="1">
    <location>
        <begin position="96"/>
        <end position="132"/>
    </location>
</feature>
<feature type="region of interest" description="Disordered" evidence="1">
    <location>
        <begin position="28"/>
        <end position="58"/>
    </location>
</feature>
<protein>
    <submittedName>
        <fullName evidence="2">Uncharacterized protein</fullName>
    </submittedName>
</protein>
<proteinExistence type="predicted"/>
<evidence type="ECO:0000313" key="3">
    <source>
        <dbReference type="Proteomes" id="UP000613740"/>
    </source>
</evidence>
<feature type="region of interest" description="Disordered" evidence="1">
    <location>
        <begin position="476"/>
        <end position="504"/>
    </location>
</feature>
<dbReference type="PANTHER" id="PTHR13060:SF0">
    <property type="entry name" value="PROTEIN ECDYSONELESS HOMOLOG"/>
    <property type="match status" value="1"/>
</dbReference>
<dbReference type="EMBL" id="JAEHOD010000001">
    <property type="protein sequence ID" value="KAG2454776.1"/>
    <property type="molecule type" value="Genomic_DNA"/>
</dbReference>
<reference evidence="2" key="1">
    <citation type="journal article" date="2020" name="bioRxiv">
        <title>Comparative genomics of Chlamydomonas.</title>
        <authorList>
            <person name="Craig R.J."/>
            <person name="Hasan A.R."/>
            <person name="Ness R.W."/>
            <person name="Keightley P.D."/>
        </authorList>
    </citation>
    <scope>NUCLEOTIDE SEQUENCE</scope>
    <source>
        <strain evidence="2">CCAP 11/173</strain>
    </source>
</reference>
<organism evidence="2 3">
    <name type="scientific">Chlamydomonas schloesseri</name>
    <dbReference type="NCBI Taxonomy" id="2026947"/>
    <lineage>
        <taxon>Eukaryota</taxon>
        <taxon>Viridiplantae</taxon>
        <taxon>Chlorophyta</taxon>
        <taxon>core chlorophytes</taxon>
        <taxon>Chlorophyceae</taxon>
        <taxon>CS clade</taxon>
        <taxon>Chlamydomonadales</taxon>
        <taxon>Chlamydomonadaceae</taxon>
        <taxon>Chlamydomonas</taxon>
    </lineage>
</organism>
<dbReference type="Proteomes" id="UP000613740">
    <property type="component" value="Unassembled WGS sequence"/>
</dbReference>
<evidence type="ECO:0000313" key="2">
    <source>
        <dbReference type="EMBL" id="KAG2454776.1"/>
    </source>
</evidence>
<keyword evidence="3" id="KW-1185">Reference proteome</keyword>
<feature type="compositionally biased region" description="Basic residues" evidence="1">
    <location>
        <begin position="102"/>
        <end position="114"/>
    </location>
</feature>
<dbReference type="PANTHER" id="PTHR13060">
    <property type="entry name" value="SGT1 PROTEIN HSGT1 SUPPRESSOR OF GCR2"/>
    <property type="match status" value="1"/>
</dbReference>
<dbReference type="OrthoDB" id="27237at2759"/>
<dbReference type="AlphaFoldDB" id="A0A836BCU6"/>